<feature type="compositionally biased region" description="Low complexity" evidence="1">
    <location>
        <begin position="421"/>
        <end position="431"/>
    </location>
</feature>
<dbReference type="Proteomes" id="UP000310158">
    <property type="component" value="Unassembled WGS sequence"/>
</dbReference>
<organism evidence="2 3">
    <name type="scientific">Bondarzewia mesenterica</name>
    <dbReference type="NCBI Taxonomy" id="1095465"/>
    <lineage>
        <taxon>Eukaryota</taxon>
        <taxon>Fungi</taxon>
        <taxon>Dikarya</taxon>
        <taxon>Basidiomycota</taxon>
        <taxon>Agaricomycotina</taxon>
        <taxon>Agaricomycetes</taxon>
        <taxon>Russulales</taxon>
        <taxon>Bondarzewiaceae</taxon>
        <taxon>Bondarzewia</taxon>
    </lineage>
</organism>
<reference evidence="2 3" key="1">
    <citation type="submission" date="2019-02" db="EMBL/GenBank/DDBJ databases">
        <title>Genome sequencing of the rare red list fungi Bondarzewia mesenterica.</title>
        <authorList>
            <person name="Buettner E."/>
            <person name="Kellner H."/>
        </authorList>
    </citation>
    <scope>NUCLEOTIDE SEQUENCE [LARGE SCALE GENOMIC DNA]</scope>
    <source>
        <strain evidence="2 3">DSM 108281</strain>
    </source>
</reference>
<proteinExistence type="predicted"/>
<evidence type="ECO:0000313" key="3">
    <source>
        <dbReference type="Proteomes" id="UP000310158"/>
    </source>
</evidence>
<keyword evidence="3" id="KW-1185">Reference proteome</keyword>
<name>A0A4S4L2S9_9AGAM</name>
<comment type="caution">
    <text evidence="2">The sequence shown here is derived from an EMBL/GenBank/DDBJ whole genome shotgun (WGS) entry which is preliminary data.</text>
</comment>
<evidence type="ECO:0000256" key="1">
    <source>
        <dbReference type="SAM" id="MobiDB-lite"/>
    </source>
</evidence>
<evidence type="ECO:0000313" key="2">
    <source>
        <dbReference type="EMBL" id="THH04908.1"/>
    </source>
</evidence>
<feature type="region of interest" description="Disordered" evidence="1">
    <location>
        <begin position="139"/>
        <end position="175"/>
    </location>
</feature>
<feature type="compositionally biased region" description="Basic and acidic residues" evidence="1">
    <location>
        <begin position="274"/>
        <end position="284"/>
    </location>
</feature>
<dbReference type="EMBL" id="SGPL01001084">
    <property type="protein sequence ID" value="THH04908.1"/>
    <property type="molecule type" value="Genomic_DNA"/>
</dbReference>
<gene>
    <name evidence="2" type="ORF">EW146_g10047</name>
</gene>
<dbReference type="OrthoDB" id="3357341at2759"/>
<feature type="region of interest" description="Disordered" evidence="1">
    <location>
        <begin position="419"/>
        <end position="441"/>
    </location>
</feature>
<sequence length="441" mass="49042">MKASSVTNSRQSGYDVEPLSESLLASATAPSATSKHKIIELHNPSQVVELKSVGTLSFKWSFKWEEHEFEWKREECFIIRKPDPAVLVAVTKEPPGKLKTAAIQILDYNLHRFDIEDRRGLEITLLTALLTFHDMNDVFHTPQEPSPKSPQPSQAQRRVSDSAPPPPPKPAPKTGVDRIAEIHAIRGNVNEITVEDDGSVDDFARYATNLLEDEAMLFISIHASSAVHVPKVLQVVEETKRIRHKRGLQSETELHQYVVYDNQPSSSRGGPRRIVLDDPQDKWPGKGSYTPPSSLTIHLSKIPMPELEPRPMPNSSTPPERTPSRNQDSADPTGKKHRTFSRLLLSRTHTPPITDHAHSHRAYTTLTTKLKLPQASRPPTKPPPLMAPPGNAFTSAIKPHAGAAAHAFAFTTEQPPFIHHTASPTAASTTADIRRRRLRFS</sequence>
<feature type="region of interest" description="Disordered" evidence="1">
    <location>
        <begin position="261"/>
        <end position="342"/>
    </location>
</feature>
<dbReference type="AlphaFoldDB" id="A0A4S4L2S9"/>
<feature type="compositionally biased region" description="Polar residues" evidence="1">
    <location>
        <begin position="313"/>
        <end position="330"/>
    </location>
</feature>
<protein>
    <submittedName>
        <fullName evidence="2">Uncharacterized protein</fullName>
    </submittedName>
</protein>
<accession>A0A4S4L2S9</accession>